<organism evidence="1">
    <name type="scientific">marine sediment metagenome</name>
    <dbReference type="NCBI Taxonomy" id="412755"/>
    <lineage>
        <taxon>unclassified sequences</taxon>
        <taxon>metagenomes</taxon>
        <taxon>ecological metagenomes</taxon>
    </lineage>
</organism>
<name>A0A0F9DP88_9ZZZZ</name>
<reference evidence="1" key="1">
    <citation type="journal article" date="2015" name="Nature">
        <title>Complex archaea that bridge the gap between prokaryotes and eukaryotes.</title>
        <authorList>
            <person name="Spang A."/>
            <person name="Saw J.H."/>
            <person name="Jorgensen S.L."/>
            <person name="Zaremba-Niedzwiedzka K."/>
            <person name="Martijn J."/>
            <person name="Lind A.E."/>
            <person name="van Eijk R."/>
            <person name="Schleper C."/>
            <person name="Guy L."/>
            <person name="Ettema T.J."/>
        </authorList>
    </citation>
    <scope>NUCLEOTIDE SEQUENCE</scope>
</reference>
<gene>
    <name evidence="1" type="ORF">LCGC14_2174110</name>
</gene>
<accession>A0A0F9DP88</accession>
<sequence>MTTNEFYYNDGVLITREEAHALRDKSKLVVADESKTKAQCLTALGVSE</sequence>
<dbReference type="EMBL" id="LAZR01028131">
    <property type="protein sequence ID" value="KKL63539.1"/>
    <property type="molecule type" value="Genomic_DNA"/>
</dbReference>
<proteinExistence type="predicted"/>
<comment type="caution">
    <text evidence="1">The sequence shown here is derived from an EMBL/GenBank/DDBJ whole genome shotgun (WGS) entry which is preliminary data.</text>
</comment>
<protein>
    <submittedName>
        <fullName evidence="1">Uncharacterized protein</fullName>
    </submittedName>
</protein>
<dbReference type="AlphaFoldDB" id="A0A0F9DP88"/>
<evidence type="ECO:0000313" key="1">
    <source>
        <dbReference type="EMBL" id="KKL63539.1"/>
    </source>
</evidence>